<dbReference type="Gene3D" id="3.40.50.2300">
    <property type="match status" value="1"/>
</dbReference>
<proteinExistence type="predicted"/>
<dbReference type="PROSITE" id="PS50110">
    <property type="entry name" value="RESPONSE_REGULATORY"/>
    <property type="match status" value="1"/>
</dbReference>
<dbReference type="InterPro" id="IPR058245">
    <property type="entry name" value="NreC/VraR/RcsB-like_REC"/>
</dbReference>
<organism evidence="4 5">
    <name type="scientific">Brevundimonas alba</name>
    <dbReference type="NCBI Taxonomy" id="74314"/>
    <lineage>
        <taxon>Bacteria</taxon>
        <taxon>Pseudomonadati</taxon>
        <taxon>Pseudomonadota</taxon>
        <taxon>Alphaproteobacteria</taxon>
        <taxon>Caulobacterales</taxon>
        <taxon>Caulobacteraceae</taxon>
        <taxon>Brevundimonas</taxon>
    </lineage>
</organism>
<dbReference type="PANTHER" id="PTHR44591">
    <property type="entry name" value="STRESS RESPONSE REGULATOR PROTEIN 1"/>
    <property type="match status" value="1"/>
</dbReference>
<feature type="domain" description="Response regulatory" evidence="3">
    <location>
        <begin position="4"/>
        <end position="118"/>
    </location>
</feature>
<dbReference type="AlphaFoldDB" id="A0A7X6BPE4"/>
<dbReference type="GO" id="GO:0003677">
    <property type="term" value="F:DNA binding"/>
    <property type="evidence" value="ECO:0007669"/>
    <property type="project" value="UniProtKB-KW"/>
</dbReference>
<dbReference type="EMBL" id="JAATJM010000001">
    <property type="protein sequence ID" value="NJC41690.1"/>
    <property type="molecule type" value="Genomic_DNA"/>
</dbReference>
<keyword evidence="1 2" id="KW-0597">Phosphoprotein</keyword>
<gene>
    <name evidence="4" type="ORF">GGQ87_001948</name>
</gene>
<dbReference type="InterPro" id="IPR011006">
    <property type="entry name" value="CheY-like_superfamily"/>
</dbReference>
<reference evidence="4 5" key="1">
    <citation type="submission" date="2020-03" db="EMBL/GenBank/DDBJ databases">
        <title>Genomic Encyclopedia of Type Strains, Phase IV (KMG-IV): sequencing the most valuable type-strain genomes for metagenomic binning, comparative biology and taxonomic classification.</title>
        <authorList>
            <person name="Goeker M."/>
        </authorList>
    </citation>
    <scope>NUCLEOTIDE SEQUENCE [LARGE SCALE GENOMIC DNA]</scope>
    <source>
        <strain evidence="4 5">DSM 4736</strain>
    </source>
</reference>
<name>A0A7X6BPE4_9CAUL</name>
<protein>
    <submittedName>
        <fullName evidence="4">DNA-binding response OmpR family regulator</fullName>
    </submittedName>
</protein>
<sequence>MSNRVLIVEDDAMLREAMDLILTQAGYQVLTAATGAGVTALATRFEPHLVLLDVSLPDTSGVEVLRNLRRWNVRVPVVMVTANRTPEIVRDVMASGGNGYLLKPFEPKDLIDRVRRALSPSSPRTGG</sequence>
<feature type="modified residue" description="4-aspartylphosphate" evidence="2">
    <location>
        <position position="53"/>
    </location>
</feature>
<evidence type="ECO:0000256" key="1">
    <source>
        <dbReference type="ARBA" id="ARBA00022553"/>
    </source>
</evidence>
<dbReference type="Proteomes" id="UP000587415">
    <property type="component" value="Unassembled WGS sequence"/>
</dbReference>
<dbReference type="CDD" id="cd17535">
    <property type="entry name" value="REC_NarL-like"/>
    <property type="match status" value="1"/>
</dbReference>
<keyword evidence="5" id="KW-1185">Reference proteome</keyword>
<dbReference type="SUPFAM" id="SSF52172">
    <property type="entry name" value="CheY-like"/>
    <property type="match status" value="1"/>
</dbReference>
<keyword evidence="4" id="KW-0238">DNA-binding</keyword>
<dbReference type="Pfam" id="PF00072">
    <property type="entry name" value="Response_reg"/>
    <property type="match status" value="1"/>
</dbReference>
<dbReference type="SMART" id="SM00448">
    <property type="entry name" value="REC"/>
    <property type="match status" value="1"/>
</dbReference>
<dbReference type="GO" id="GO:0000160">
    <property type="term" value="P:phosphorelay signal transduction system"/>
    <property type="evidence" value="ECO:0007669"/>
    <property type="project" value="InterPro"/>
</dbReference>
<dbReference type="InterPro" id="IPR001789">
    <property type="entry name" value="Sig_transdc_resp-reg_receiver"/>
</dbReference>
<dbReference type="PANTHER" id="PTHR44591:SF3">
    <property type="entry name" value="RESPONSE REGULATORY DOMAIN-CONTAINING PROTEIN"/>
    <property type="match status" value="1"/>
</dbReference>
<comment type="caution">
    <text evidence="4">The sequence shown here is derived from an EMBL/GenBank/DDBJ whole genome shotgun (WGS) entry which is preliminary data.</text>
</comment>
<evidence type="ECO:0000313" key="4">
    <source>
        <dbReference type="EMBL" id="NJC41690.1"/>
    </source>
</evidence>
<evidence type="ECO:0000313" key="5">
    <source>
        <dbReference type="Proteomes" id="UP000587415"/>
    </source>
</evidence>
<evidence type="ECO:0000259" key="3">
    <source>
        <dbReference type="PROSITE" id="PS50110"/>
    </source>
</evidence>
<dbReference type="RefSeq" id="WP_168046993.1">
    <property type="nucleotide sequence ID" value="NZ_JAATJM010000001.1"/>
</dbReference>
<accession>A0A7X6BPE4</accession>
<evidence type="ECO:0000256" key="2">
    <source>
        <dbReference type="PROSITE-ProRule" id="PRU00169"/>
    </source>
</evidence>
<dbReference type="InterPro" id="IPR050595">
    <property type="entry name" value="Bact_response_regulator"/>
</dbReference>